<dbReference type="CDD" id="cd00487">
    <property type="entry name" value="Pep_deformylase"/>
    <property type="match status" value="1"/>
</dbReference>
<evidence type="ECO:0000313" key="7">
    <source>
        <dbReference type="EMBL" id="EEI16626.1"/>
    </source>
</evidence>
<dbReference type="eggNOG" id="COG0242">
    <property type="taxonomic scope" value="Bacteria"/>
</dbReference>
<reference evidence="7" key="1">
    <citation type="submission" date="2009-01" db="EMBL/GenBank/DDBJ databases">
        <authorList>
            <person name="Qin X."/>
            <person name="Bachman B."/>
            <person name="Battles P."/>
            <person name="Bell A."/>
            <person name="Bess C."/>
            <person name="Bickham C."/>
            <person name="Chaboub L."/>
            <person name="Chen D."/>
            <person name="Coyle M."/>
            <person name="Deiros D.R."/>
            <person name="Dinh H."/>
            <person name="Forbes L."/>
            <person name="Fowler G."/>
            <person name="Francisco L."/>
            <person name="Fu Q."/>
            <person name="Gubbala S."/>
            <person name="Hale W."/>
            <person name="Han Y."/>
            <person name="Hemphill L."/>
            <person name="Highlander S.K."/>
            <person name="Hirani K."/>
            <person name="Hogues M."/>
            <person name="Jackson L."/>
            <person name="Jakkamsetti A."/>
            <person name="Javaid M."/>
            <person name="Jiang H."/>
            <person name="Korchina V."/>
            <person name="Kovar C."/>
            <person name="Lara F."/>
            <person name="Lee S."/>
            <person name="Mata R."/>
            <person name="Mathew T."/>
            <person name="Moen C."/>
            <person name="Morales K."/>
            <person name="Munidasa M."/>
            <person name="Nazareth L."/>
            <person name="Ngo R."/>
            <person name="Nguyen L."/>
            <person name="Okwuonu G."/>
            <person name="Ongeri F."/>
            <person name="Patil S."/>
            <person name="Petrosino J."/>
            <person name="Pham C."/>
            <person name="Pham P."/>
            <person name="Pu L.-L."/>
            <person name="Puazo M."/>
            <person name="Raj R."/>
            <person name="Reid J."/>
            <person name="Rouhana J."/>
            <person name="Saada N."/>
            <person name="Shang Y."/>
            <person name="Simmons D."/>
            <person name="Thornton R."/>
            <person name="Warren J."/>
            <person name="Weissenberger G."/>
            <person name="Zhang J."/>
            <person name="Zhang L."/>
            <person name="Zhou C."/>
            <person name="Zhu D."/>
            <person name="Muzny D."/>
            <person name="Worley K."/>
            <person name="Gibbs R."/>
        </authorList>
    </citation>
    <scope>NUCLEOTIDE SEQUENCE [LARGE SCALE GENOMIC DNA]</scope>
    <source>
        <strain evidence="7">DSM 44291</strain>
    </source>
</reference>
<dbReference type="NCBIfam" id="TIGR00079">
    <property type="entry name" value="pept_deformyl"/>
    <property type="match status" value="1"/>
</dbReference>
<evidence type="ECO:0000256" key="6">
    <source>
        <dbReference type="HAMAP-Rule" id="MF_00163"/>
    </source>
</evidence>
<dbReference type="InterPro" id="IPR036821">
    <property type="entry name" value="Peptide_deformylase_sf"/>
</dbReference>
<feature type="binding site" evidence="6">
    <location>
        <position position="135"/>
    </location>
    <ligand>
        <name>Fe cation</name>
        <dbReference type="ChEBI" id="CHEBI:24875"/>
    </ligand>
</feature>
<dbReference type="Pfam" id="PF01327">
    <property type="entry name" value="Pep_deformylase"/>
    <property type="match status" value="1"/>
</dbReference>
<dbReference type="InterPro" id="IPR023635">
    <property type="entry name" value="Peptide_deformylase"/>
</dbReference>
<feature type="binding site" evidence="6">
    <location>
        <position position="131"/>
    </location>
    <ligand>
        <name>Fe cation</name>
        <dbReference type="ChEBI" id="CHEBI:24875"/>
    </ligand>
</feature>
<dbReference type="EMBL" id="ACHJ01000121">
    <property type="protein sequence ID" value="EEI16626.1"/>
    <property type="molecule type" value="Genomic_DNA"/>
</dbReference>
<evidence type="ECO:0000256" key="1">
    <source>
        <dbReference type="ARBA" id="ARBA00010759"/>
    </source>
</evidence>
<dbReference type="EC" id="3.5.1.88" evidence="6"/>
<evidence type="ECO:0000256" key="5">
    <source>
        <dbReference type="ARBA" id="ARBA00023004"/>
    </source>
</evidence>
<dbReference type="Gene3D" id="3.90.45.10">
    <property type="entry name" value="Peptide deformylase"/>
    <property type="match status" value="1"/>
</dbReference>
<dbReference type="PANTHER" id="PTHR10458:SF2">
    <property type="entry name" value="PEPTIDE DEFORMYLASE, MITOCHONDRIAL"/>
    <property type="match status" value="1"/>
</dbReference>
<keyword evidence="3 6" id="KW-0378">Hydrolase</keyword>
<protein>
    <recommendedName>
        <fullName evidence="6">Peptide deformylase</fullName>
        <shortName evidence="6">PDF</shortName>
        <ecNumber evidence="6">3.5.1.88</ecNumber>
    </recommendedName>
    <alternativeName>
        <fullName evidence="6">Polypeptide deformylase</fullName>
    </alternativeName>
</protein>
<comment type="caution">
    <text evidence="7">The sequence shown here is derived from an EMBL/GenBank/DDBJ whole genome shotgun (WGS) entry which is preliminary data.</text>
</comment>
<evidence type="ECO:0000256" key="3">
    <source>
        <dbReference type="ARBA" id="ARBA00022801"/>
    </source>
</evidence>
<name>C0XSV2_CORLD</name>
<comment type="cofactor">
    <cofactor evidence="6">
        <name>Fe(2+)</name>
        <dbReference type="ChEBI" id="CHEBI:29033"/>
    </cofactor>
    <text evidence="6">Binds 1 Fe(2+) ion.</text>
</comment>
<comment type="similarity">
    <text evidence="1 6">Belongs to the polypeptide deformylase family.</text>
</comment>
<feature type="binding site" evidence="6">
    <location>
        <position position="89"/>
    </location>
    <ligand>
        <name>Fe cation</name>
        <dbReference type="ChEBI" id="CHEBI:24875"/>
    </ligand>
</feature>
<dbReference type="PRINTS" id="PR01576">
    <property type="entry name" value="PDEFORMYLASE"/>
</dbReference>
<keyword evidence="4 6" id="KW-0648">Protein biosynthesis</keyword>
<evidence type="ECO:0000256" key="4">
    <source>
        <dbReference type="ARBA" id="ARBA00022917"/>
    </source>
</evidence>
<dbReference type="PIRSF" id="PIRSF004749">
    <property type="entry name" value="Pep_def"/>
    <property type="match status" value="1"/>
</dbReference>
<sequence>MAVRPIRLFGDPVLNSAVAPVTRFDEALRVLVCDLLNTMDDAGGVGLAANQVGVDARVFVFDCQGMRGHIINPSWASAGDEVQIGREGCLSVPGISGPVSRYNRVVARGVDADGRPLAISGTGLLARCIQHESDHLDGIMFMRRMDSAARKEAMTIIRGADWFQQP</sequence>
<evidence type="ECO:0000313" key="8">
    <source>
        <dbReference type="Proteomes" id="UP000006196"/>
    </source>
</evidence>
<keyword evidence="8" id="KW-1185">Reference proteome</keyword>
<dbReference type="PANTHER" id="PTHR10458">
    <property type="entry name" value="PEPTIDE DEFORMYLASE"/>
    <property type="match status" value="1"/>
</dbReference>
<dbReference type="OrthoDB" id="9804313at2"/>
<comment type="catalytic activity">
    <reaction evidence="6">
        <text>N-terminal N-formyl-L-methionyl-[peptide] + H2O = N-terminal L-methionyl-[peptide] + formate</text>
        <dbReference type="Rhea" id="RHEA:24420"/>
        <dbReference type="Rhea" id="RHEA-COMP:10639"/>
        <dbReference type="Rhea" id="RHEA-COMP:10640"/>
        <dbReference type="ChEBI" id="CHEBI:15377"/>
        <dbReference type="ChEBI" id="CHEBI:15740"/>
        <dbReference type="ChEBI" id="CHEBI:49298"/>
        <dbReference type="ChEBI" id="CHEBI:64731"/>
        <dbReference type="EC" id="3.5.1.88"/>
    </reaction>
</comment>
<organism evidence="7 8">
    <name type="scientific">Corynebacterium lipophiloflavum (strain ATCC 700352 / DSM 44291 / CCUG 37336 / JCM 10383 / DMMZ 1944)</name>
    <dbReference type="NCBI Taxonomy" id="525263"/>
    <lineage>
        <taxon>Bacteria</taxon>
        <taxon>Bacillati</taxon>
        <taxon>Actinomycetota</taxon>
        <taxon>Actinomycetes</taxon>
        <taxon>Mycobacteriales</taxon>
        <taxon>Corynebacteriaceae</taxon>
        <taxon>Corynebacterium</taxon>
    </lineage>
</organism>
<dbReference type="SUPFAM" id="SSF56420">
    <property type="entry name" value="Peptide deformylase"/>
    <property type="match status" value="1"/>
</dbReference>
<dbReference type="RefSeq" id="WP_006840249.1">
    <property type="nucleotide sequence ID" value="NZ_GG667192.1"/>
</dbReference>
<dbReference type="HOGENOM" id="CLU_061901_1_2_11"/>
<dbReference type="GO" id="GO:0042586">
    <property type="term" value="F:peptide deformylase activity"/>
    <property type="evidence" value="ECO:0007669"/>
    <property type="project" value="UniProtKB-UniRule"/>
</dbReference>
<dbReference type="HAMAP" id="MF_00163">
    <property type="entry name" value="Pep_deformylase"/>
    <property type="match status" value="1"/>
</dbReference>
<dbReference type="GO" id="GO:0006412">
    <property type="term" value="P:translation"/>
    <property type="evidence" value="ECO:0007669"/>
    <property type="project" value="UniProtKB-UniRule"/>
</dbReference>
<dbReference type="STRING" id="525263.HMPREF0298_1522"/>
<keyword evidence="2 6" id="KW-0479">Metal-binding</keyword>
<dbReference type="AlphaFoldDB" id="C0XSV2"/>
<dbReference type="GO" id="GO:0046872">
    <property type="term" value="F:metal ion binding"/>
    <property type="evidence" value="ECO:0007669"/>
    <property type="project" value="UniProtKB-KW"/>
</dbReference>
<gene>
    <name evidence="6 7" type="primary">def</name>
    <name evidence="7" type="ORF">HMPREF0298_1522</name>
</gene>
<dbReference type="NCBIfam" id="NF001159">
    <property type="entry name" value="PRK00150.1-3"/>
    <property type="match status" value="1"/>
</dbReference>
<comment type="function">
    <text evidence="6">Removes the formyl group from the N-terminal Met of newly synthesized proteins. Requires at least a dipeptide for an efficient rate of reaction. N-terminal L-methionine is a prerequisite for activity but the enzyme has broad specificity at other positions.</text>
</comment>
<keyword evidence="5 6" id="KW-0408">Iron</keyword>
<proteinExistence type="inferred from homology"/>
<evidence type="ECO:0000256" key="2">
    <source>
        <dbReference type="ARBA" id="ARBA00022723"/>
    </source>
</evidence>
<accession>C0XSV2</accession>
<dbReference type="Proteomes" id="UP000006196">
    <property type="component" value="Unassembled WGS sequence"/>
</dbReference>
<feature type="active site" evidence="6">
    <location>
        <position position="132"/>
    </location>
</feature>